<evidence type="ECO:0000313" key="1">
    <source>
        <dbReference type="EMBL" id="KAG7097921.1"/>
    </source>
</evidence>
<organism evidence="1 2">
    <name type="scientific">Marasmius oreades</name>
    <name type="common">fairy-ring Marasmius</name>
    <dbReference type="NCBI Taxonomy" id="181124"/>
    <lineage>
        <taxon>Eukaryota</taxon>
        <taxon>Fungi</taxon>
        <taxon>Dikarya</taxon>
        <taxon>Basidiomycota</taxon>
        <taxon>Agaricomycotina</taxon>
        <taxon>Agaricomycetes</taxon>
        <taxon>Agaricomycetidae</taxon>
        <taxon>Agaricales</taxon>
        <taxon>Marasmiineae</taxon>
        <taxon>Marasmiaceae</taxon>
        <taxon>Marasmius</taxon>
    </lineage>
</organism>
<dbReference type="KEGG" id="more:E1B28_005232"/>
<dbReference type="GeneID" id="66074308"/>
<keyword evidence="2" id="KW-1185">Reference proteome</keyword>
<gene>
    <name evidence="1" type="ORF">E1B28_005232</name>
</gene>
<accession>A0A9P7V0B5</accession>
<name>A0A9P7V0B5_9AGAR</name>
<comment type="caution">
    <text evidence="1">The sequence shown here is derived from an EMBL/GenBank/DDBJ whole genome shotgun (WGS) entry which is preliminary data.</text>
</comment>
<proteinExistence type="predicted"/>
<dbReference type="RefSeq" id="XP_043014391.1">
    <property type="nucleotide sequence ID" value="XM_043149783.1"/>
</dbReference>
<dbReference type="OrthoDB" id="3053430at2759"/>
<evidence type="ECO:0000313" key="2">
    <source>
        <dbReference type="Proteomes" id="UP001049176"/>
    </source>
</evidence>
<reference evidence="1" key="1">
    <citation type="journal article" date="2021" name="Genome Biol. Evol.">
        <title>The assembled and annotated genome of the fairy-ring fungus Marasmius oreades.</title>
        <authorList>
            <person name="Hiltunen M."/>
            <person name="Ament-Velasquez S.L."/>
            <person name="Johannesson H."/>
        </authorList>
    </citation>
    <scope>NUCLEOTIDE SEQUENCE</scope>
    <source>
        <strain evidence="1">03SP1</strain>
    </source>
</reference>
<protein>
    <submittedName>
        <fullName evidence="1">Uncharacterized protein</fullName>
    </submittedName>
</protein>
<sequence length="170" mass="19167">MGLIEERRLEDPPIYVFLHLFPLFVQLKTESVLSTHTWSYDKNGEIPIPRHQCEDLGLPTELGMESIMESDTYGWPSETYKSIHKWQIARGFDPTTTDFACHLKHPIFEVRPSGRFEELCAAGPSEAPNFTESPCKDDQGQSMIGSIWSAITAPLTYAADEDSEISVALM</sequence>
<dbReference type="AlphaFoldDB" id="A0A9P7V0B5"/>
<dbReference type="Proteomes" id="UP001049176">
    <property type="component" value="Chromosome 2"/>
</dbReference>
<dbReference type="EMBL" id="CM032182">
    <property type="protein sequence ID" value="KAG7097921.1"/>
    <property type="molecule type" value="Genomic_DNA"/>
</dbReference>